<dbReference type="InterPro" id="IPR002403">
    <property type="entry name" value="Cyt_P450_E_grp-IV"/>
</dbReference>
<dbReference type="EMBL" id="CAJVRM010000743">
    <property type="protein sequence ID" value="CAG8983897.1"/>
    <property type="molecule type" value="Genomic_DNA"/>
</dbReference>
<evidence type="ECO:0000256" key="6">
    <source>
        <dbReference type="ARBA" id="ARBA00023004"/>
    </source>
</evidence>
<feature type="binding site" description="axial binding residue" evidence="8">
    <location>
        <position position="482"/>
    </location>
    <ligand>
        <name>heme</name>
        <dbReference type="ChEBI" id="CHEBI:30413"/>
    </ligand>
    <ligandPart>
        <name>Fe</name>
        <dbReference type="ChEBI" id="CHEBI:18248"/>
    </ligandPart>
</feature>
<evidence type="ECO:0000256" key="10">
    <source>
        <dbReference type="SAM" id="Phobius"/>
    </source>
</evidence>
<dbReference type="PANTHER" id="PTHR46206">
    <property type="entry name" value="CYTOCHROME P450"/>
    <property type="match status" value="1"/>
</dbReference>
<keyword evidence="10" id="KW-0472">Membrane</keyword>
<keyword evidence="4 8" id="KW-0479">Metal-binding</keyword>
<evidence type="ECO:0000256" key="8">
    <source>
        <dbReference type="PIRSR" id="PIRSR602403-1"/>
    </source>
</evidence>
<evidence type="ECO:0000256" key="1">
    <source>
        <dbReference type="ARBA" id="ARBA00001971"/>
    </source>
</evidence>
<accession>A0A9N9QDV6</accession>
<feature type="transmembrane region" description="Helical" evidence="10">
    <location>
        <begin position="12"/>
        <end position="32"/>
    </location>
</feature>
<evidence type="ECO:0008006" key="13">
    <source>
        <dbReference type="Google" id="ProtNLM"/>
    </source>
</evidence>
<dbReference type="SUPFAM" id="SSF48264">
    <property type="entry name" value="Cytochrome P450"/>
    <property type="match status" value="1"/>
</dbReference>
<comment type="caution">
    <text evidence="11">The sequence shown here is derived from an EMBL/GenBank/DDBJ whole genome shotgun (WGS) entry which is preliminary data.</text>
</comment>
<evidence type="ECO:0000256" key="2">
    <source>
        <dbReference type="ARBA" id="ARBA00010617"/>
    </source>
</evidence>
<reference evidence="11" key="1">
    <citation type="submission" date="2021-07" db="EMBL/GenBank/DDBJ databases">
        <authorList>
            <person name="Durling M."/>
        </authorList>
    </citation>
    <scope>NUCLEOTIDE SEQUENCE</scope>
</reference>
<evidence type="ECO:0000313" key="12">
    <source>
        <dbReference type="Proteomes" id="UP000701801"/>
    </source>
</evidence>
<evidence type="ECO:0000256" key="5">
    <source>
        <dbReference type="ARBA" id="ARBA00023002"/>
    </source>
</evidence>
<dbReference type="InterPro" id="IPR001128">
    <property type="entry name" value="Cyt_P450"/>
</dbReference>
<protein>
    <recommendedName>
        <fullName evidence="13">Cytochrome P450</fullName>
    </recommendedName>
</protein>
<dbReference type="GO" id="GO:0005506">
    <property type="term" value="F:iron ion binding"/>
    <property type="evidence" value="ECO:0007669"/>
    <property type="project" value="InterPro"/>
</dbReference>
<dbReference type="GO" id="GO:0016705">
    <property type="term" value="F:oxidoreductase activity, acting on paired donors, with incorporation or reduction of molecular oxygen"/>
    <property type="evidence" value="ECO:0007669"/>
    <property type="project" value="InterPro"/>
</dbReference>
<dbReference type="Pfam" id="PF00067">
    <property type="entry name" value="p450"/>
    <property type="match status" value="1"/>
</dbReference>
<evidence type="ECO:0000256" key="9">
    <source>
        <dbReference type="RuleBase" id="RU000461"/>
    </source>
</evidence>
<keyword evidence="10" id="KW-1133">Transmembrane helix</keyword>
<dbReference type="GO" id="GO:0004497">
    <property type="term" value="F:monooxygenase activity"/>
    <property type="evidence" value="ECO:0007669"/>
    <property type="project" value="UniProtKB-KW"/>
</dbReference>
<dbReference type="OrthoDB" id="1844152at2759"/>
<dbReference type="PANTHER" id="PTHR46206:SF1">
    <property type="entry name" value="P450, PUTATIVE (EUROFUNG)-RELATED"/>
    <property type="match status" value="1"/>
</dbReference>
<keyword evidence="6 8" id="KW-0408">Iron</keyword>
<keyword evidence="5 9" id="KW-0560">Oxidoreductase</keyword>
<dbReference type="Proteomes" id="UP000701801">
    <property type="component" value="Unassembled WGS sequence"/>
</dbReference>
<organism evidence="11 12">
    <name type="scientific">Hymenoscyphus albidus</name>
    <dbReference type="NCBI Taxonomy" id="595503"/>
    <lineage>
        <taxon>Eukaryota</taxon>
        <taxon>Fungi</taxon>
        <taxon>Dikarya</taxon>
        <taxon>Ascomycota</taxon>
        <taxon>Pezizomycotina</taxon>
        <taxon>Leotiomycetes</taxon>
        <taxon>Helotiales</taxon>
        <taxon>Helotiaceae</taxon>
        <taxon>Hymenoscyphus</taxon>
    </lineage>
</organism>
<evidence type="ECO:0000256" key="3">
    <source>
        <dbReference type="ARBA" id="ARBA00022617"/>
    </source>
</evidence>
<gene>
    <name evidence="11" type="ORF">HYALB_00005536</name>
</gene>
<dbReference type="InterPro" id="IPR036396">
    <property type="entry name" value="Cyt_P450_sf"/>
</dbReference>
<dbReference type="InterPro" id="IPR017972">
    <property type="entry name" value="Cyt_P450_CS"/>
</dbReference>
<comment type="similarity">
    <text evidence="2 9">Belongs to the cytochrome P450 family.</text>
</comment>
<dbReference type="GO" id="GO:0020037">
    <property type="term" value="F:heme binding"/>
    <property type="evidence" value="ECO:0007669"/>
    <property type="project" value="InterPro"/>
</dbReference>
<dbReference type="Gene3D" id="1.10.630.10">
    <property type="entry name" value="Cytochrome P450"/>
    <property type="match status" value="1"/>
</dbReference>
<keyword evidence="3 8" id="KW-0349">Heme</keyword>
<evidence type="ECO:0000256" key="4">
    <source>
        <dbReference type="ARBA" id="ARBA00022723"/>
    </source>
</evidence>
<evidence type="ECO:0000256" key="7">
    <source>
        <dbReference type="ARBA" id="ARBA00023033"/>
    </source>
</evidence>
<name>A0A9N9QDV6_9HELO</name>
<proteinExistence type="inferred from homology"/>
<keyword evidence="10" id="KW-0812">Transmembrane</keyword>
<dbReference type="CDD" id="cd11041">
    <property type="entry name" value="CYP503A1-like"/>
    <property type="match status" value="1"/>
</dbReference>
<keyword evidence="7 9" id="KW-0503">Monooxygenase</keyword>
<comment type="cofactor">
    <cofactor evidence="1 8">
        <name>heme</name>
        <dbReference type="ChEBI" id="CHEBI:30413"/>
    </cofactor>
</comment>
<dbReference type="PRINTS" id="PR00465">
    <property type="entry name" value="EP450IV"/>
</dbReference>
<dbReference type="PROSITE" id="PS00086">
    <property type="entry name" value="CYTOCHROME_P450"/>
    <property type="match status" value="1"/>
</dbReference>
<sequence length="542" mass="60322">MDSPYEAVKGNSALYKIAAFVILSLGALLLAYRRAFTVCYARDLPRLGKREGVSWKAMKKRFQTDSLSVLNEVYENYSKKGQSVLIPKYGPHDEVILPPGSLPWIVKQPDHLLSSHASQNDAIQLEHSLGPKFAFDAWGGMLVKSDLTAVLETMGTIMLEQVGPAVDAAFGMDVTEWNEIDLFPACRLVTGKAVMGFTLGDSVEGRKLCILLVFKSSSSCAVKKNVLICPSGMLEVAGEIGGARKVYRTYLGHFSKGVKSMPAKLKDLADRFVPAHTERLQIIQSAAEKKAVPKDLLQMLMEFAIKERTDEATSLEDMTKRLAVSNFGTIHQTVLTLHNILLNVIATDKEFDTMSLLREEFSRVLGDDENNWTRAKVAAMLRADSIARETLRAHTFLGLAMERIVVAPNGIVTEDGIPLQKGTKIGILAHQMQHDPDLVKDPQRYDPFRFSRQREANPDLHNLSFVATSAENLPFNHGKHACPGRGLIDIQFKMLLSYIVKNYDLEFPESYEGKRPANTWFAEFGVPPITAKIRVRRKEASS</sequence>
<dbReference type="AlphaFoldDB" id="A0A9N9QDV6"/>
<evidence type="ECO:0000313" key="11">
    <source>
        <dbReference type="EMBL" id="CAG8983897.1"/>
    </source>
</evidence>
<keyword evidence="12" id="KW-1185">Reference proteome</keyword>